<evidence type="ECO:0000256" key="1">
    <source>
        <dbReference type="ARBA" id="ARBA00004141"/>
    </source>
</evidence>
<keyword evidence="4 6" id="KW-1133">Transmembrane helix</keyword>
<feature type="transmembrane region" description="Helical" evidence="6">
    <location>
        <begin position="278"/>
        <end position="300"/>
    </location>
</feature>
<proteinExistence type="inferred from homology"/>
<dbReference type="CDD" id="cd11485">
    <property type="entry name" value="SLC-NCS1sbd_YbbW-like"/>
    <property type="match status" value="1"/>
</dbReference>
<dbReference type="InterPro" id="IPR045225">
    <property type="entry name" value="Uracil/uridine/allantoin_perm"/>
</dbReference>
<gene>
    <name evidence="7" type="ordered locus">CPS_4056</name>
</gene>
<dbReference type="Pfam" id="PF02133">
    <property type="entry name" value="Transp_cyt_pur"/>
    <property type="match status" value="1"/>
</dbReference>
<sequence length="515" mass="55586">MKMSNSNLNSSSVVQVGEFYELEVGKDVQDSDHYNEDMAPTSVKDRTWNTWNVAALWVGMAICVPTYTLGGVLTAYFGLSVTEALITILLANIVVLIPLTLNAYPGTKYGIPFPVLLRSSFGIKGSNIPCMIRALVACGWFGIQTMFGGVAIHILMSNLFESWATLGGTGEVFGFFTFLAINLFIVIKGSESIKILETVAAPLLLAVGIGLMMWAYPQISVTEILATPANRPEGASFWGYFFGGLTAMVGFWATLSLNIPDFSRYVKSQKSQIAGQIIGLPATMFFFSALGVVLTAASTTLVGETISDPINLIGKIDSPVWVVIAMVMIIIATLSTNTAANVVSPTNDFQNLAPKKISQTRGVLLTGLLGVLLMSWELLKKLGWIESDVSVEAMYTGWLLGYSSLLGPIAGIMVVDYFIIKKQRLELAELYKSEGIYGGFNKAGLLAFGIPVTLTLIAITTGMFSWFYQFGWFTGSIMGGVVYFIAASKQQAESSVGIQQTASDASELKSLRNNA</sequence>
<dbReference type="InterPro" id="IPR001248">
    <property type="entry name" value="Pur-cyt_permease"/>
</dbReference>
<evidence type="ECO:0000313" key="7">
    <source>
        <dbReference type="EMBL" id="AAZ27436.1"/>
    </source>
</evidence>
<keyword evidence="3 6" id="KW-0812">Transmembrane</keyword>
<dbReference type="STRING" id="167879.CPS_4056"/>
<dbReference type="GO" id="GO:0005886">
    <property type="term" value="C:plasma membrane"/>
    <property type="evidence" value="ECO:0007669"/>
    <property type="project" value="TreeGrafter"/>
</dbReference>
<evidence type="ECO:0000256" key="4">
    <source>
        <dbReference type="ARBA" id="ARBA00022989"/>
    </source>
</evidence>
<accession>Q47WV9</accession>
<protein>
    <submittedName>
        <fullName evidence="7">Transporter, NCS1 nucleoside family</fullName>
    </submittedName>
</protein>
<feature type="transmembrane region" description="Helical" evidence="6">
    <location>
        <begin position="54"/>
        <end position="78"/>
    </location>
</feature>
<feature type="transmembrane region" description="Helical" evidence="6">
    <location>
        <begin position="84"/>
        <end position="104"/>
    </location>
</feature>
<organism evidence="7 8">
    <name type="scientific">Colwellia psychrerythraea (strain 34H / ATCC BAA-681)</name>
    <name type="common">Vibrio psychroerythus</name>
    <dbReference type="NCBI Taxonomy" id="167879"/>
    <lineage>
        <taxon>Bacteria</taxon>
        <taxon>Pseudomonadati</taxon>
        <taxon>Pseudomonadota</taxon>
        <taxon>Gammaproteobacteria</taxon>
        <taxon>Alteromonadales</taxon>
        <taxon>Colwelliaceae</taxon>
        <taxon>Colwellia</taxon>
    </lineage>
</organism>
<dbReference type="Proteomes" id="UP000000547">
    <property type="component" value="Chromosome"/>
</dbReference>
<feature type="transmembrane region" description="Helical" evidence="6">
    <location>
        <begin position="362"/>
        <end position="379"/>
    </location>
</feature>
<feature type="transmembrane region" description="Helical" evidence="6">
    <location>
        <begin position="399"/>
        <end position="419"/>
    </location>
</feature>
<dbReference type="PANTHER" id="PTHR30618:SF0">
    <property type="entry name" value="PURINE-URACIL PERMEASE NCS1"/>
    <property type="match status" value="1"/>
</dbReference>
<dbReference type="HOGENOM" id="CLU_021555_0_1_6"/>
<evidence type="ECO:0000256" key="3">
    <source>
        <dbReference type="ARBA" id="ARBA00022692"/>
    </source>
</evidence>
<reference evidence="7" key="1">
    <citation type="journal article" date="2005" name="Proc. Natl. Acad. Sci. U.S.A.">
        <title>The psychrophilic lifestyle as revealed by the genome sequence of Colwellia psychrerythraea 34H through genomic and proteomic analyses.</title>
        <authorList>
            <person name="Methe B.A."/>
            <person name="Nelson K.E."/>
            <person name="Deming J.W."/>
            <person name="Momen B."/>
            <person name="Melamud E."/>
            <person name="Zhang X."/>
            <person name="Moult J."/>
            <person name="Madupu R."/>
            <person name="Nelson W.C."/>
            <person name="Dodson R.J."/>
            <person name="Brinkac L.M."/>
            <person name="Daugherty S.C."/>
            <person name="Durkin A.S."/>
            <person name="DeBoy R.T."/>
            <person name="Kolonay J.F."/>
            <person name="Sullivan S.A."/>
            <person name="Zhou L."/>
            <person name="Davidsen T.M."/>
            <person name="Wu M."/>
            <person name="Huston A.L."/>
            <person name="Lewis M."/>
            <person name="Weaver B."/>
            <person name="Weidman J.F."/>
            <person name="Khouri H."/>
            <person name="Utterback T.R."/>
            <person name="Feldblyum T.V."/>
            <person name="Fraser C.M."/>
        </authorList>
    </citation>
    <scope>NUCLEOTIDE SEQUENCE [LARGE SCALE GENOMIC DNA]</scope>
    <source>
        <strain evidence="7">34H</strain>
    </source>
</reference>
<evidence type="ECO:0000256" key="6">
    <source>
        <dbReference type="SAM" id="Phobius"/>
    </source>
</evidence>
<dbReference type="EMBL" id="CP000083">
    <property type="protein sequence ID" value="AAZ27436.1"/>
    <property type="molecule type" value="Genomic_DNA"/>
</dbReference>
<dbReference type="Gene3D" id="1.10.4160.10">
    <property type="entry name" value="Hydantoin permease"/>
    <property type="match status" value="1"/>
</dbReference>
<dbReference type="PANTHER" id="PTHR30618">
    <property type="entry name" value="NCS1 FAMILY PURINE/PYRIMIDINE TRANSPORTER"/>
    <property type="match status" value="1"/>
</dbReference>
<dbReference type="KEGG" id="cps:CPS_4056"/>
<evidence type="ECO:0000256" key="2">
    <source>
        <dbReference type="ARBA" id="ARBA00008974"/>
    </source>
</evidence>
<dbReference type="GO" id="GO:0015205">
    <property type="term" value="F:nucleobase transmembrane transporter activity"/>
    <property type="evidence" value="ECO:0007669"/>
    <property type="project" value="TreeGrafter"/>
</dbReference>
<feature type="transmembrane region" description="Helical" evidence="6">
    <location>
        <begin position="440"/>
        <end position="460"/>
    </location>
</feature>
<feature type="transmembrane region" description="Helical" evidence="6">
    <location>
        <begin position="466"/>
        <end position="486"/>
    </location>
</feature>
<feature type="transmembrane region" description="Helical" evidence="6">
    <location>
        <begin position="162"/>
        <end position="187"/>
    </location>
</feature>
<dbReference type="AlphaFoldDB" id="Q47WV9"/>
<comment type="similarity">
    <text evidence="2">Belongs to the purine-cytosine permease (2.A.39) family.</text>
</comment>
<comment type="subcellular location">
    <subcellularLocation>
        <location evidence="1">Membrane</location>
        <topology evidence="1">Multi-pass membrane protein</topology>
    </subcellularLocation>
</comment>
<evidence type="ECO:0000256" key="5">
    <source>
        <dbReference type="ARBA" id="ARBA00023136"/>
    </source>
</evidence>
<feature type="transmembrane region" description="Helical" evidence="6">
    <location>
        <begin position="134"/>
        <end position="156"/>
    </location>
</feature>
<keyword evidence="5 6" id="KW-0472">Membrane</keyword>
<feature type="transmembrane region" description="Helical" evidence="6">
    <location>
        <begin position="237"/>
        <end position="257"/>
    </location>
</feature>
<evidence type="ECO:0000313" key="8">
    <source>
        <dbReference type="Proteomes" id="UP000000547"/>
    </source>
</evidence>
<name>Q47WV9_COLP3</name>
<feature type="transmembrane region" description="Helical" evidence="6">
    <location>
        <begin position="320"/>
        <end position="342"/>
    </location>
</feature>
<feature type="transmembrane region" description="Helical" evidence="6">
    <location>
        <begin position="199"/>
        <end position="217"/>
    </location>
</feature>